<feature type="region of interest" description="Disordered" evidence="3">
    <location>
        <begin position="626"/>
        <end position="651"/>
    </location>
</feature>
<dbReference type="Pfam" id="PF09324">
    <property type="entry name" value="Sec7-like_HDS"/>
    <property type="match status" value="1"/>
</dbReference>
<dbReference type="Gene3D" id="1.10.1000.11">
    <property type="entry name" value="Arf Nucleotide-binding Site Opener,domain 2"/>
    <property type="match status" value="1"/>
</dbReference>
<dbReference type="SUPFAM" id="SSF48425">
    <property type="entry name" value="Sec7 domain"/>
    <property type="match status" value="1"/>
</dbReference>
<dbReference type="InterPro" id="IPR023394">
    <property type="entry name" value="Sec7_C_sf"/>
</dbReference>
<evidence type="ECO:0000313" key="6">
    <source>
        <dbReference type="Proteomes" id="UP000790833"/>
    </source>
</evidence>
<dbReference type="InterPro" id="IPR016024">
    <property type="entry name" value="ARM-type_fold"/>
</dbReference>
<dbReference type="InterPro" id="IPR035999">
    <property type="entry name" value="Sec7_dom_sf"/>
</dbReference>
<feature type="region of interest" description="Disordered" evidence="3">
    <location>
        <begin position="1565"/>
        <end position="1584"/>
    </location>
</feature>
<gene>
    <name evidence="5" type="primary">SEC7</name>
    <name evidence="5" type="ORF">KQ657_001981</name>
</gene>
<dbReference type="InterPro" id="IPR000904">
    <property type="entry name" value="Sec7_dom"/>
</dbReference>
<evidence type="ECO:0000256" key="3">
    <source>
        <dbReference type="SAM" id="MobiDB-lite"/>
    </source>
</evidence>
<dbReference type="GO" id="GO:0030663">
    <property type="term" value="C:COPI-coated vesicle membrane"/>
    <property type="evidence" value="ECO:0007669"/>
    <property type="project" value="UniProtKB-SubCell"/>
</dbReference>
<dbReference type="Proteomes" id="UP000790833">
    <property type="component" value="Unassembled WGS sequence"/>
</dbReference>
<dbReference type="OrthoDB" id="18431at2759"/>
<dbReference type="FunFam" id="1.10.220.20:FF:000002">
    <property type="entry name" value="Brefeldin A-inhibited guanine nucleotide-exchange protein 1"/>
    <property type="match status" value="1"/>
</dbReference>
<evidence type="ECO:0000259" key="4">
    <source>
        <dbReference type="PROSITE" id="PS50190"/>
    </source>
</evidence>
<dbReference type="GO" id="GO:0032012">
    <property type="term" value="P:regulation of ARF protein signal transduction"/>
    <property type="evidence" value="ECO:0007669"/>
    <property type="project" value="InterPro"/>
</dbReference>
<dbReference type="SMART" id="SM00222">
    <property type="entry name" value="Sec7"/>
    <property type="match status" value="1"/>
</dbReference>
<evidence type="ECO:0000256" key="2">
    <source>
        <dbReference type="ARBA" id="ARBA00060451"/>
    </source>
</evidence>
<dbReference type="InterPro" id="IPR046455">
    <property type="entry name" value="Sec7/BIG1-like_C"/>
</dbReference>
<evidence type="ECO:0000256" key="1">
    <source>
        <dbReference type="ARBA" id="ARBA00022490"/>
    </source>
</evidence>
<name>A0A9P7V6G8_9ASCO</name>
<dbReference type="Pfam" id="PF01369">
    <property type="entry name" value="Sec7"/>
    <property type="match status" value="1"/>
</dbReference>
<evidence type="ECO:0000313" key="5">
    <source>
        <dbReference type="EMBL" id="KAG7192263.1"/>
    </source>
</evidence>
<dbReference type="PROSITE" id="PS50190">
    <property type="entry name" value="SEC7"/>
    <property type="match status" value="1"/>
</dbReference>
<feature type="compositionally biased region" description="Low complexity" evidence="3">
    <location>
        <begin position="633"/>
        <end position="645"/>
    </location>
</feature>
<comment type="caution">
    <text evidence="5">The sequence shown here is derived from an EMBL/GenBank/DDBJ whole genome shotgun (WGS) entry which is preliminary data.</text>
</comment>
<sequence length="1807" mass="204179">MSTEEDDLTSPVELNNEALPEEEPMANGTSGPKDEPKEEPKEKPKEEVNKDEALKHNGNTDNGKSSIDVPPDLPSTPVVEIDHIPPVSTNGTLTPDRRRDSMFLATAANATVDNTHIFKKTFEGILESKGTKKNDQLKLSIEQALASLQDETSNGDPHVIFNALKVICEQTKGESQAKAIDLFAKLFDYAKFDDPKQKVNMTEMAIDVIAKCFEFQATEPEIELQIVRALMHSILLMPCHGEKLLQAIRIIYNVFIFSLSPRNQALAQGTLTQVVDAIYLRVHDKVLKNRKLRSGSYIFTKTGTNNSTSEVNNNLNNDDLETSSVAEQQITISKLEQFNDADDANSPDVNPENASEEELLIQDAFLVFRSMCKLSSKVLETETLDMRSHSVRSKLLSLHFMHTILKNHIEIFISHDVTLKTASGAGSTRLIDSVKPYLLSSLIKNAASPLAPVFESSLEIFWLIISNLRPDFKREIPVFWDEIYFPVAEMKTSTPHQKRYLLSIIERLCNDSRCIIEFYLNYDCNAGMSNICEQILDYLTRLSLTRVEVTPLQKANFRENRRKGISVYDISKSSNLVSSTMSSKPPEPEIYHLFPLEYAMKMTSISCIVGFLRSIHSWAQKGVRTSSSTPLARNSSHNSLNRSRSAQFDSSTSILEARNSISESTTEIDNPEQFESLKQRKKALLDGIKRFNQKPKKGVPFLIENGFIKSDAPIDIAKFLLETDGLDKATIGDYLGEGDAANIAIMHAFVDEMDFNNTAFVDALRMFLQSFRLPGEAQKIDRFMMKFAERYVSGNPNVFANADAGYVLAYSVVMLNTDLHSPQIKNRMTFDSFVRNNSKINDGEDLDLDFLRGIYDEIGSNEIKLQSEQHAALISGDLNMNNNGSLSFFGGRDVNLEAYLHASKEMSSKTEKLLNLGKKGRIQSTLDTTYYVASNILHVKSIFDTMWMSVLAGLTPPFKEYDEEDVTKLCLEGIKLSIRISCMFDIDDARVAFIGALVQFQNLNNYAEMKPKNVEAIYIMLEIAIADGNYLNSETWAQILISISQLSRLQLIAQGIDQGQIPDVNTARLVNRDSLESTTTSTTTTSSYFLFSPGTPSQSQVASNKFHNQHLSPEVADLITKTEFEVAIDRIYSNSANLSGDSILEFVTALSKVAADEIESSGQSKNPRMFSLQKTVDVCYYNMTRVRFEWAHLWSILGTSFTNAGCHLNEAIAIFALDSLKQMSDRFLEIDELAHFKFQREFLKPFGYVMGHSASLDVKDWVLECINVTILSKAKLIKSGWKTIFEVLSTAANENKESLVKKSFKVAEEINKNYIDIVRSQDSFAELVTCFTSLAKNERFQKISLSSLEVLGRLIKQIAIIHFGEHDFNKGPLKLSLEENNAENFKNLWFPLLLGFHDIIMTGQELEVRSRALNFLFNILTTYGEYFDLEFWEQINKEILFPTFVILNEYWEVSVDTTNDNLSVWLSTTLIQALKGVVDLFTHYFSKLNGMLEGYLDLIIRCICQENDTIAKIGRECLCTLLIDNAEKFTDDHWVIIYDAFSTLFELTTAKELFMSVDHDEQASISTDSEKGDVGNNMEPNPSQLSINTYENAESRIQKSREKLSIVVKSVLQLLLIQALSELFQNDSFYESVPYDTLIKVSDLLHRSYDFANKFNDNYDLRYKLWNEGVIERLPNLLKQESSASAVYINIMFRAYCDDDKADEAGKTTILDKTLPICLNIVERYVNFDEGSHQRNISTWKPVVIEILQGYVELDEGHFKTYAKSVYILAVQLLGRTLSPDLRNAVKNFFARVGEEFLGLEINSSLL</sequence>
<accession>A0A9P7V6G8</accession>
<dbReference type="RefSeq" id="XP_043047813.1">
    <property type="nucleotide sequence ID" value="XM_043192758.1"/>
</dbReference>
<proteinExistence type="predicted"/>
<dbReference type="SUPFAM" id="SSF48371">
    <property type="entry name" value="ARM repeat"/>
    <property type="match status" value="1"/>
</dbReference>
<dbReference type="GeneID" id="66115355"/>
<feature type="region of interest" description="Disordered" evidence="3">
    <location>
        <begin position="1"/>
        <end position="95"/>
    </location>
</feature>
<dbReference type="Pfam" id="PF12783">
    <property type="entry name" value="Sec7-like_HUS"/>
    <property type="match status" value="1"/>
</dbReference>
<dbReference type="PANTHER" id="PTHR10663">
    <property type="entry name" value="GUANYL-NUCLEOTIDE EXCHANGE FACTOR"/>
    <property type="match status" value="1"/>
</dbReference>
<feature type="compositionally biased region" description="Basic and acidic residues" evidence="3">
    <location>
        <begin position="32"/>
        <end position="55"/>
    </location>
</feature>
<reference evidence="5" key="1">
    <citation type="submission" date="2021-03" db="EMBL/GenBank/DDBJ databases">
        <authorList>
            <person name="Palmer J.M."/>
        </authorList>
    </citation>
    <scope>NUCLEOTIDE SEQUENCE</scope>
    <source>
        <strain evidence="5">ARV_011</strain>
    </source>
</reference>
<dbReference type="Pfam" id="PF20252">
    <property type="entry name" value="BIG2_C"/>
    <property type="match status" value="1"/>
</dbReference>
<dbReference type="InterPro" id="IPR015403">
    <property type="entry name" value="Mon2/Sec7/BIG1-like_HDS"/>
</dbReference>
<dbReference type="PANTHER" id="PTHR10663:SF375">
    <property type="entry name" value="LD29171P"/>
    <property type="match status" value="1"/>
</dbReference>
<keyword evidence="6" id="KW-1185">Reference proteome</keyword>
<feature type="domain" description="SEC7" evidence="4">
    <location>
        <begin position="673"/>
        <end position="861"/>
    </location>
</feature>
<dbReference type="EMBL" id="JAHMUF010000019">
    <property type="protein sequence ID" value="KAG7192263.1"/>
    <property type="molecule type" value="Genomic_DNA"/>
</dbReference>
<dbReference type="InterPro" id="IPR032691">
    <property type="entry name" value="Mon2/Sec7/BIG1-like_HUS"/>
</dbReference>
<comment type="subcellular location">
    <subcellularLocation>
        <location evidence="2">Cytoplasmic vesicle</location>
        <location evidence="2">COPI-coated vesicle membrane</location>
    </subcellularLocation>
</comment>
<organism evidence="5 6">
    <name type="scientific">Scheffersomyces spartinae</name>
    <dbReference type="NCBI Taxonomy" id="45513"/>
    <lineage>
        <taxon>Eukaryota</taxon>
        <taxon>Fungi</taxon>
        <taxon>Dikarya</taxon>
        <taxon>Ascomycota</taxon>
        <taxon>Saccharomycotina</taxon>
        <taxon>Pichiomycetes</taxon>
        <taxon>Debaryomycetaceae</taxon>
        <taxon>Scheffersomyces</taxon>
    </lineage>
</organism>
<dbReference type="CDD" id="cd00171">
    <property type="entry name" value="Sec7"/>
    <property type="match status" value="1"/>
</dbReference>
<dbReference type="FunFam" id="1.10.1000.11:FF:000003">
    <property type="entry name" value="Brefeldin A-inhibited guanine nucleotide-exchange protein 1"/>
    <property type="match status" value="1"/>
</dbReference>
<dbReference type="GO" id="GO:0005085">
    <property type="term" value="F:guanyl-nucleotide exchange factor activity"/>
    <property type="evidence" value="ECO:0007669"/>
    <property type="project" value="InterPro"/>
</dbReference>
<keyword evidence="1" id="KW-0963">Cytoplasm</keyword>
<protein>
    <submittedName>
        <fullName evidence="5">Guanine nucleotide exchange protein for ADP-robosylation factor</fullName>
    </submittedName>
</protein>
<dbReference type="Gene3D" id="1.10.220.20">
    <property type="match status" value="1"/>
</dbReference>